<evidence type="ECO:0000313" key="2">
    <source>
        <dbReference type="EMBL" id="VVM06927.1"/>
    </source>
</evidence>
<sequence length="966" mass="106463">MAWKSFRILRRRSATAPAEVCLPQGKELRRLLLVAVVGASCLHGAISTRAREPEGSQHETLLPTGVRIDLSPIRDLHLDPLYGVSGETKVPASGSFAMAASPTSDTLLVLSSGYNLRFGSDGKPIPELSHESVFVFDISQGAPKQVAVLPLPNSFCGIDWNPDGKEFYVSGGGEDRIYVFSRTADTWASARPPIPLGHEKGNGIETKPVVSGLRADPEGKLLLVANYANDSVSLVRLADGKKVAELDLRPGKIDPKERGIPGGEYPMDVAWVGKAKAYVASLRDREIVVVGVEAEKMRCLGRISLRGDPNRIVVSRDRSRAYVTEDNSDQIAAIDTKADRILESIPSVSEPGSVRPGKPRGASPNNLCLDPSGKFLYATNGGMNCVSVIELGPKVLGIAGEVREDGAEARSRVVALIPTGWYPTAVACNGSGSWLYVATGKSVTGPNDRGFGRPLPAPGELVKVWRSKNEYILQKMVGSLQSFPRPDPALDRRLTETVWRNNHRIGAETGNEAILRVLRRRIHHIFYVIKENRGYDQLFGDLKRGNGDPGLAILAPYCPNERRLAEQFVLLDHFFDSGEVSGDGWNWSTEGRAIDITEKTVPLHYAHRGATYDFEGDNRNIAVGIGNMDKRKEVDPGLPDDPDLLPGTRSVAAPDGPEGEAGLGYLWDAALRKGITVRNYGFFGDLTRYHLPKEDPLFIPLSRHPFAERIIQFFPDNATLAKVSDLYYRGFDMKYADYWRYKEWEREFDEYARKGNLPALELIRLPHDHFGSFREAADRVDTVEAQMADNDYAVGLLVEKVARSRYKDDTLIFVIEDDAQAAADHVDAHRSIALVVGPFVKQGAVIRRRFTTVSVLKTIEEILGFGPLCFYDQGAEPMTDLFDPAKQSWSYQAVVPAVLQKTDLPVRDQEGAGASARHDASFWEELLGDQDFSDADQLDAERFNRALWIGLKGREKPWPVPAAAGE</sequence>
<dbReference type="SUPFAM" id="SSF51004">
    <property type="entry name" value="C-terminal (heme d1) domain of cytochrome cd1-nitrite reductase"/>
    <property type="match status" value="1"/>
</dbReference>
<dbReference type="SUPFAM" id="SSF53649">
    <property type="entry name" value="Alkaline phosphatase-like"/>
    <property type="match status" value="1"/>
</dbReference>
<dbReference type="InterPro" id="IPR017850">
    <property type="entry name" value="Alkaline_phosphatase_core_sf"/>
</dbReference>
<dbReference type="InterPro" id="IPR015943">
    <property type="entry name" value="WD40/YVTN_repeat-like_dom_sf"/>
</dbReference>
<proteinExistence type="predicted"/>
<evidence type="ECO:0008006" key="4">
    <source>
        <dbReference type="Google" id="ProtNLM"/>
    </source>
</evidence>
<dbReference type="PANTHER" id="PTHR47197:SF3">
    <property type="entry name" value="DIHYDRO-HEME D1 DEHYDROGENASE"/>
    <property type="match status" value="1"/>
</dbReference>
<feature type="region of interest" description="Disordered" evidence="1">
    <location>
        <begin position="632"/>
        <end position="654"/>
    </location>
</feature>
<dbReference type="OrthoDB" id="145213at2"/>
<dbReference type="AlphaFoldDB" id="A0A5E6MLJ2"/>
<evidence type="ECO:0000313" key="3">
    <source>
        <dbReference type="Proteomes" id="UP000334923"/>
    </source>
</evidence>
<keyword evidence="3" id="KW-1185">Reference proteome</keyword>
<dbReference type="InterPro" id="IPR051200">
    <property type="entry name" value="Host-pathogen_enzymatic-act"/>
</dbReference>
<dbReference type="Gene3D" id="2.130.10.10">
    <property type="entry name" value="YVTN repeat-like/Quinoprotein amine dehydrogenase"/>
    <property type="match status" value="2"/>
</dbReference>
<accession>A0A5E6MLJ2</accession>
<evidence type="ECO:0000256" key="1">
    <source>
        <dbReference type="SAM" id="MobiDB-lite"/>
    </source>
</evidence>
<dbReference type="Proteomes" id="UP000334923">
    <property type="component" value="Unassembled WGS sequence"/>
</dbReference>
<dbReference type="InterPro" id="IPR011048">
    <property type="entry name" value="Haem_d1_sf"/>
</dbReference>
<reference evidence="2 3" key="1">
    <citation type="submission" date="2019-09" db="EMBL/GenBank/DDBJ databases">
        <authorList>
            <person name="Cremers G."/>
        </authorList>
    </citation>
    <scope>NUCLEOTIDE SEQUENCE [LARGE SCALE GENOMIC DNA]</scope>
    <source>
        <strain evidence="2">4A</strain>
    </source>
</reference>
<protein>
    <recommendedName>
        <fullName evidence="4">Phosphoesterase</fullName>
    </recommendedName>
</protein>
<dbReference type="PANTHER" id="PTHR47197">
    <property type="entry name" value="PROTEIN NIRF"/>
    <property type="match status" value="1"/>
</dbReference>
<dbReference type="RefSeq" id="WP_142660297.1">
    <property type="nucleotide sequence ID" value="NZ_CABFVA020000077.1"/>
</dbReference>
<organism evidence="2 3">
    <name type="scientific">Methylacidimicrobium tartarophylax</name>
    <dbReference type="NCBI Taxonomy" id="1041768"/>
    <lineage>
        <taxon>Bacteria</taxon>
        <taxon>Pseudomonadati</taxon>
        <taxon>Verrucomicrobiota</taxon>
        <taxon>Methylacidimicrobium</taxon>
    </lineage>
</organism>
<dbReference type="Gene3D" id="3.40.720.10">
    <property type="entry name" value="Alkaline Phosphatase, subunit A"/>
    <property type="match status" value="2"/>
</dbReference>
<gene>
    <name evidence="2" type="ORF">MAMT_01456</name>
</gene>
<dbReference type="EMBL" id="CABFVA020000077">
    <property type="protein sequence ID" value="VVM06927.1"/>
    <property type="molecule type" value="Genomic_DNA"/>
</dbReference>
<name>A0A5E6MLJ2_9BACT</name>